<keyword evidence="2" id="KW-1185">Reference proteome</keyword>
<dbReference type="Pfam" id="PF13376">
    <property type="entry name" value="OmdA"/>
    <property type="match status" value="1"/>
</dbReference>
<comment type="caution">
    <text evidence="1">The sequence shown here is derived from an EMBL/GenBank/DDBJ whole genome shotgun (WGS) entry which is preliminary data.</text>
</comment>
<accession>A0ABS4WYL5</accession>
<evidence type="ECO:0000313" key="2">
    <source>
        <dbReference type="Proteomes" id="UP001519290"/>
    </source>
</evidence>
<evidence type="ECO:0000313" key="1">
    <source>
        <dbReference type="EMBL" id="MBP2381297.1"/>
    </source>
</evidence>
<dbReference type="Proteomes" id="UP001519290">
    <property type="component" value="Unassembled WGS sequence"/>
</dbReference>
<organism evidence="1 2">
    <name type="scientific">Brachybacterium sacelli</name>
    <dbReference type="NCBI Taxonomy" id="173364"/>
    <lineage>
        <taxon>Bacteria</taxon>
        <taxon>Bacillati</taxon>
        <taxon>Actinomycetota</taxon>
        <taxon>Actinomycetes</taxon>
        <taxon>Micrococcales</taxon>
        <taxon>Dermabacteraceae</taxon>
        <taxon>Brachybacterium</taxon>
    </lineage>
</organism>
<proteinExistence type="predicted"/>
<dbReference type="EMBL" id="JAGIOD010000001">
    <property type="protein sequence ID" value="MBP2381297.1"/>
    <property type="molecule type" value="Genomic_DNA"/>
</dbReference>
<reference evidence="1 2" key="1">
    <citation type="submission" date="2021-03" db="EMBL/GenBank/DDBJ databases">
        <title>Sequencing the genomes of 1000 actinobacteria strains.</title>
        <authorList>
            <person name="Klenk H.-P."/>
        </authorList>
    </citation>
    <scope>NUCLEOTIDE SEQUENCE [LARGE SCALE GENOMIC DNA]</scope>
    <source>
        <strain evidence="1 2">DSM 14566</strain>
    </source>
</reference>
<dbReference type="RefSeq" id="WP_209900337.1">
    <property type="nucleotide sequence ID" value="NZ_BAAAJW010000002.1"/>
</dbReference>
<protein>
    <submittedName>
        <fullName evidence="1">Uncharacterized protein YdeI (YjbR/CyaY-like superfamily)</fullName>
    </submittedName>
</protein>
<sequence>MNAEPLPPPLVLADLAGWRDWLDQHEDSSEGVWLLLAKKDTTSPTTLTYQGALEEALCSGWIDGQRRSFDEHSFRQRFTPRRRRSIWSKRNVEIVGRLVEDGRMRERGEREIEVAKADGRWDRAYAGPATAEVPTELSEALAASPSARTAFARLTRTDRYSALHPILAAPSAEVAARRIAALVARLEQD</sequence>
<name>A0ABS4WYL5_9MICO</name>
<gene>
    <name evidence="1" type="ORF">JOF43_001254</name>
</gene>